<dbReference type="EMBL" id="KP347762">
    <property type="protein sequence ID" value="AKJ87257.1"/>
    <property type="molecule type" value="Genomic_DNA"/>
</dbReference>
<dbReference type="SUPFAM" id="SSF53474">
    <property type="entry name" value="alpha/beta-Hydrolases"/>
    <property type="match status" value="1"/>
</dbReference>
<dbReference type="Gene3D" id="3.40.50.1820">
    <property type="entry name" value="alpha/beta hydrolase"/>
    <property type="match status" value="1"/>
</dbReference>
<sequence>MSIHFTIPRVGLLAGLLSAGLLAGCGGDSSSSGVGESPQPTRVQDTRTFTASETQAADFDAEGGVTGHDDAEQWSGIRPNGASYRIEVPATWNGRLVMYAHGYRGEGAELTVGNPSIRQWLLDNDYAWAASSYSTNFYDVRTGVEDTNELALAFTDITGLADPDRLYIMGHSMGGHVTAAAIEDETLATANNPVQYHGAVPMCGVVGDTFEFEYLTQATMAAQHFAHMKDPSAPPLNGIPATNFDASAINSVIWSIPPIPPSQGNPSGSLGVPTAEGEQFQALMRNLSGGERPVADIGFTTYYWHVVMGTGGRDGTVNGILARDLTGNAGVTYQFDDFPPLNTEEQAFNDTILRVEGNPSANGLRNDGLRWIPVINGEFNIPVVSLQGLGDFYVPFRHGQIYRERAEANGNDTWLVQRAIRSPGHCDYTPQEQINAFADMVAWEQGGPTPAGDDFLDPATVAADDFGCQFSTADRSGVPACTPP</sequence>
<reference evidence="1" key="1">
    <citation type="submission" date="2014-12" db="EMBL/GenBank/DDBJ databases">
        <title>Investigation of esterase diversity in environmental metagenomes.</title>
        <authorList>
            <person name="Popovic A."/>
            <person name="Tchigvintsev A."/>
            <person name="Nocek B."/>
            <person name="Hajighasemi M."/>
            <person name="Brown G."/>
            <person name="Xu X."/>
            <person name="Li H."/>
            <person name="Glinos J."/>
            <person name="Yim V."/>
            <person name="Pelletier E."/>
            <person name="Chernikova T.N."/>
            <person name="Golyshina O.V."/>
            <person name="Tran H."/>
            <person name="Le Paslier D."/>
            <person name="Yakimov M.M."/>
            <person name="Savchenko A."/>
            <person name="Golyshin P.N."/>
            <person name="Yakunin A.F."/>
        </authorList>
    </citation>
    <scope>NUCLEOTIDE SEQUENCE</scope>
</reference>
<evidence type="ECO:0008006" key="2">
    <source>
        <dbReference type="Google" id="ProtNLM"/>
    </source>
</evidence>
<protein>
    <recommendedName>
        <fullName evidence="2">Alpha/beta hydrolase</fullName>
    </recommendedName>
</protein>
<proteinExistence type="predicted"/>
<accession>A0A0G3FEU2</accession>
<evidence type="ECO:0000313" key="1">
    <source>
        <dbReference type="EMBL" id="AKJ87257.1"/>
    </source>
</evidence>
<dbReference type="AlphaFoldDB" id="A0A0G3FEU2"/>
<organism evidence="1">
    <name type="scientific">uncultured organism</name>
    <dbReference type="NCBI Taxonomy" id="155900"/>
    <lineage>
        <taxon>unclassified sequences</taxon>
        <taxon>environmental samples</taxon>
    </lineage>
</organism>
<dbReference type="InterPro" id="IPR029058">
    <property type="entry name" value="AB_hydrolase_fold"/>
</dbReference>
<name>A0A0G3FEU2_9ZZZZ</name>